<dbReference type="GO" id="GO:0004747">
    <property type="term" value="F:ribokinase activity"/>
    <property type="evidence" value="ECO:0007669"/>
    <property type="project" value="UniProtKB-EC"/>
</dbReference>
<evidence type="ECO:0000256" key="1">
    <source>
        <dbReference type="ARBA" id="ARBA00005380"/>
    </source>
</evidence>
<evidence type="ECO:0000256" key="4">
    <source>
        <dbReference type="ARBA" id="ARBA00022679"/>
    </source>
</evidence>
<dbReference type="Proteomes" id="UP001082899">
    <property type="component" value="Unassembled WGS sequence"/>
</dbReference>
<feature type="binding site" evidence="12">
    <location>
        <begin position="15"/>
        <end position="17"/>
    </location>
    <ligand>
        <name>substrate</name>
    </ligand>
</feature>
<evidence type="ECO:0000256" key="5">
    <source>
        <dbReference type="ARBA" id="ARBA00022723"/>
    </source>
</evidence>
<feature type="binding site" evidence="12">
    <location>
        <begin position="268"/>
        <end position="269"/>
    </location>
    <ligand>
        <name>ATP</name>
        <dbReference type="ChEBI" id="CHEBI:30616"/>
    </ligand>
</feature>
<feature type="binding site" evidence="12">
    <location>
        <position position="189"/>
    </location>
    <ligand>
        <name>ATP</name>
        <dbReference type="ChEBI" id="CHEBI:30616"/>
    </ligand>
</feature>
<dbReference type="Gene3D" id="3.40.1190.20">
    <property type="match status" value="1"/>
</dbReference>
<comment type="caution">
    <text evidence="12">Lacks conserved residue(s) required for the propagation of feature annotation.</text>
</comment>
<feature type="domain" description="Carbohydrate kinase PfkB" evidence="13">
    <location>
        <begin position="7"/>
        <end position="310"/>
    </location>
</feature>
<keyword evidence="7 12" id="KW-0418">Kinase</keyword>
<evidence type="ECO:0000313" key="15">
    <source>
        <dbReference type="Proteomes" id="UP001082899"/>
    </source>
</evidence>
<dbReference type="PRINTS" id="PR00990">
    <property type="entry name" value="RIBOKINASE"/>
</dbReference>
<dbReference type="EC" id="2.7.1.15" evidence="2 12"/>
<dbReference type="InterPro" id="IPR029056">
    <property type="entry name" value="Ribokinase-like"/>
</dbReference>
<evidence type="ECO:0000256" key="8">
    <source>
        <dbReference type="ARBA" id="ARBA00022840"/>
    </source>
</evidence>
<feature type="binding site" evidence="12">
    <location>
        <position position="265"/>
    </location>
    <ligand>
        <name>K(+)</name>
        <dbReference type="ChEBI" id="CHEBI:29103"/>
    </ligand>
</feature>
<comment type="activity regulation">
    <text evidence="12">Activated by a monovalent cation that binds near, but not in, the active site. The most likely occupant of the site in vivo is potassium. Ion binding induces a conformational change that may alter substrate affinity.</text>
</comment>
<dbReference type="Pfam" id="PF00294">
    <property type="entry name" value="PfkB"/>
    <property type="match status" value="1"/>
</dbReference>
<feature type="active site" description="Proton acceptor" evidence="12">
    <location>
        <position position="269"/>
    </location>
</feature>
<keyword evidence="5 12" id="KW-0479">Metal-binding</keyword>
<keyword evidence="10 12" id="KW-0630">Potassium</keyword>
<keyword evidence="4 12" id="KW-0808">Transferase</keyword>
<comment type="function">
    <text evidence="12">Catalyzes the phosphorylation of ribose at O-5 in a reaction requiring ATP and magnesium. The resulting D-ribose-5-phosphate can then be used either for sythesis of nucleotides, histidine, and tryptophan, or as a component of the pentose phosphate pathway.</text>
</comment>
<dbReference type="InterPro" id="IPR002173">
    <property type="entry name" value="Carboh/pur_kinase_PfkB_CS"/>
</dbReference>
<dbReference type="InterPro" id="IPR002139">
    <property type="entry name" value="Ribo/fructo_kinase"/>
</dbReference>
<name>A0ABT3ZT05_9BURK</name>
<evidence type="ECO:0000256" key="6">
    <source>
        <dbReference type="ARBA" id="ARBA00022741"/>
    </source>
</evidence>
<comment type="similarity">
    <text evidence="12">Belongs to the carbohydrate kinase PfkB family. Ribokinase subfamily.</text>
</comment>
<evidence type="ECO:0000256" key="10">
    <source>
        <dbReference type="ARBA" id="ARBA00022958"/>
    </source>
</evidence>
<keyword evidence="11 12" id="KW-0119">Carbohydrate metabolism</keyword>
<keyword evidence="12" id="KW-0963">Cytoplasm</keyword>
<proteinExistence type="inferred from homology"/>
<feature type="binding site" evidence="12">
    <location>
        <position position="302"/>
    </location>
    <ligand>
        <name>K(+)</name>
        <dbReference type="ChEBI" id="CHEBI:29103"/>
    </ligand>
</feature>
<evidence type="ECO:0000256" key="12">
    <source>
        <dbReference type="HAMAP-Rule" id="MF_01987"/>
    </source>
</evidence>
<evidence type="ECO:0000259" key="13">
    <source>
        <dbReference type="Pfam" id="PF00294"/>
    </source>
</evidence>
<feature type="binding site" evidence="12">
    <location>
        <begin position="225"/>
        <end position="230"/>
    </location>
    <ligand>
        <name>ATP</name>
        <dbReference type="ChEBI" id="CHEBI:30616"/>
    </ligand>
</feature>
<comment type="caution">
    <text evidence="14">The sequence shown here is derived from an EMBL/GenBank/DDBJ whole genome shotgun (WGS) entry which is preliminary data.</text>
</comment>
<reference evidence="14" key="1">
    <citation type="submission" date="2022-11" db="EMBL/GenBank/DDBJ databases">
        <title>Robbsia betulipollinis sp. nov., isolated from pollen of birch (Betula pendula).</title>
        <authorList>
            <person name="Shi H."/>
            <person name="Ambika Manirajan B."/>
            <person name="Ratering S."/>
            <person name="Geissler-Plaum R."/>
            <person name="Schnell S."/>
        </authorList>
    </citation>
    <scope>NUCLEOTIDE SEQUENCE</scope>
    <source>
        <strain evidence="14">Bb-Pol-6</strain>
    </source>
</reference>
<feature type="binding site" evidence="12">
    <location>
        <position position="269"/>
    </location>
    <ligand>
        <name>substrate</name>
    </ligand>
</feature>
<sequence>MEARTGRVAVIGSLNMDLVVRAPRLPQPGETLAGTAFDQVPGGKGANQAVAAARLGAQVGMLGRLGQDANGTQLLQAMQDEGIDCSRIGRDATHPTGVALIVVDDASQNTIVIIAGSNGALDTAAVEAHADLIAQADVVVCQLEVPEATVLAALRRAHALGRTVILNPAPVTGPLPQGWLENVDFLVPNEVEAAALSGVAVDSPDSARRAARVLQQQGARHVLITLGGQGVFLLPPADAAGNKGIDDDTRGTHYPARRVAAVDTTAAGDTFIGGFAAALAAGRPLDEAVRFGQAAAALSVTRAGAQPSIPYFSEIQPDAPQTSAP</sequence>
<keyword evidence="6 12" id="KW-0547">Nucleotide-binding</keyword>
<evidence type="ECO:0000256" key="7">
    <source>
        <dbReference type="ARBA" id="ARBA00022777"/>
    </source>
</evidence>
<comment type="subcellular location">
    <subcellularLocation>
        <location evidence="12">Cytoplasm</location>
    </subcellularLocation>
</comment>
<evidence type="ECO:0000256" key="2">
    <source>
        <dbReference type="ARBA" id="ARBA00012035"/>
    </source>
</evidence>
<dbReference type="EMBL" id="JAPMXC010000011">
    <property type="protein sequence ID" value="MCY0389679.1"/>
    <property type="molecule type" value="Genomic_DNA"/>
</dbReference>
<comment type="pathway">
    <text evidence="12">Carbohydrate metabolism; D-ribose degradation; D-ribose 5-phosphate from beta-D-ribopyranose: step 2/2.</text>
</comment>
<comment type="cofactor">
    <cofactor evidence="12">
        <name>Mg(2+)</name>
        <dbReference type="ChEBI" id="CHEBI:18420"/>
    </cofactor>
    <text evidence="12">Requires a divalent cation, most likely magnesium in vivo, as an electrophilic catalyst to aid phosphoryl group transfer. It is the chelate of the metal and the nucleotide that is the actual substrate.</text>
</comment>
<feature type="binding site" evidence="12">
    <location>
        <position position="144"/>
    </location>
    <ligand>
        <name>substrate</name>
    </ligand>
</feature>
<dbReference type="PROSITE" id="PS00584">
    <property type="entry name" value="PFKB_KINASES_2"/>
    <property type="match status" value="1"/>
</dbReference>
<comment type="subunit">
    <text evidence="12">Homodimer.</text>
</comment>
<dbReference type="PANTHER" id="PTHR10584">
    <property type="entry name" value="SUGAR KINASE"/>
    <property type="match status" value="1"/>
</dbReference>
<dbReference type="InterPro" id="IPR011877">
    <property type="entry name" value="Ribokinase"/>
</dbReference>
<dbReference type="CDD" id="cd01174">
    <property type="entry name" value="ribokinase"/>
    <property type="match status" value="1"/>
</dbReference>
<keyword evidence="8 12" id="KW-0067">ATP-binding</keyword>
<organism evidence="14 15">
    <name type="scientific">Robbsia betulipollinis</name>
    <dbReference type="NCBI Taxonomy" id="2981849"/>
    <lineage>
        <taxon>Bacteria</taxon>
        <taxon>Pseudomonadati</taxon>
        <taxon>Pseudomonadota</taxon>
        <taxon>Betaproteobacteria</taxon>
        <taxon>Burkholderiales</taxon>
        <taxon>Burkholderiaceae</taxon>
        <taxon>Robbsia</taxon>
    </lineage>
</organism>
<feature type="binding site" evidence="12">
    <location>
        <position position="263"/>
    </location>
    <ligand>
        <name>K(+)</name>
        <dbReference type="ChEBI" id="CHEBI:29103"/>
    </ligand>
</feature>
<dbReference type="SUPFAM" id="SSF53613">
    <property type="entry name" value="Ribokinase-like"/>
    <property type="match status" value="1"/>
</dbReference>
<feature type="binding site" evidence="12">
    <location>
        <position position="299"/>
    </location>
    <ligand>
        <name>K(+)</name>
        <dbReference type="ChEBI" id="CHEBI:29103"/>
    </ligand>
</feature>
<accession>A0ABT3ZT05</accession>
<feature type="binding site" evidence="12">
    <location>
        <position position="308"/>
    </location>
    <ligand>
        <name>K(+)</name>
        <dbReference type="ChEBI" id="CHEBI:29103"/>
    </ligand>
</feature>
<evidence type="ECO:0000256" key="11">
    <source>
        <dbReference type="ARBA" id="ARBA00023277"/>
    </source>
</evidence>
<dbReference type="NCBIfam" id="TIGR02152">
    <property type="entry name" value="D_ribokin_bact"/>
    <property type="match status" value="1"/>
</dbReference>
<gene>
    <name evidence="12 14" type="primary">rbsK</name>
    <name evidence="14" type="ORF">OVY01_21260</name>
</gene>
<keyword evidence="9 12" id="KW-0460">Magnesium</keyword>
<feature type="binding site" evidence="12">
    <location>
        <begin position="43"/>
        <end position="47"/>
    </location>
    <ligand>
        <name>substrate</name>
    </ligand>
</feature>
<protein>
    <recommendedName>
        <fullName evidence="3 12">Ribokinase</fullName>
        <shortName evidence="12">RK</shortName>
        <ecNumber evidence="2 12">2.7.1.15</ecNumber>
    </recommendedName>
</protein>
<comment type="similarity">
    <text evidence="1">Belongs to the carbohydrate kinase pfkB family.</text>
</comment>
<dbReference type="HAMAP" id="MF_01987">
    <property type="entry name" value="Ribokinase"/>
    <property type="match status" value="1"/>
</dbReference>
<dbReference type="InterPro" id="IPR011611">
    <property type="entry name" value="PfkB_dom"/>
</dbReference>
<keyword evidence="15" id="KW-1185">Reference proteome</keyword>
<evidence type="ECO:0000313" key="14">
    <source>
        <dbReference type="EMBL" id="MCY0389679.1"/>
    </source>
</evidence>
<dbReference type="PANTHER" id="PTHR10584:SF166">
    <property type="entry name" value="RIBOKINASE"/>
    <property type="match status" value="1"/>
</dbReference>
<evidence type="ECO:0000256" key="3">
    <source>
        <dbReference type="ARBA" id="ARBA00016943"/>
    </source>
</evidence>
<feature type="binding site" evidence="12">
    <location>
        <position position="304"/>
    </location>
    <ligand>
        <name>K(+)</name>
        <dbReference type="ChEBI" id="CHEBI:29103"/>
    </ligand>
</feature>
<evidence type="ECO:0000256" key="9">
    <source>
        <dbReference type="ARBA" id="ARBA00022842"/>
    </source>
</evidence>
<comment type="catalytic activity">
    <reaction evidence="12">
        <text>D-ribose + ATP = D-ribose 5-phosphate + ADP + H(+)</text>
        <dbReference type="Rhea" id="RHEA:13697"/>
        <dbReference type="ChEBI" id="CHEBI:15378"/>
        <dbReference type="ChEBI" id="CHEBI:30616"/>
        <dbReference type="ChEBI" id="CHEBI:47013"/>
        <dbReference type="ChEBI" id="CHEBI:78346"/>
        <dbReference type="ChEBI" id="CHEBI:456216"/>
        <dbReference type="EC" id="2.7.1.15"/>
    </reaction>
</comment>